<dbReference type="PANTHER" id="PTHR35567">
    <property type="entry name" value="MALATE DEHYDROGENASE (AFU_ORTHOLOGUE AFUA_2G13800)"/>
    <property type="match status" value="1"/>
</dbReference>
<dbReference type="Proteomes" id="UP000238169">
    <property type="component" value="Unassembled WGS sequence"/>
</dbReference>
<accession>A0A2U3I142</accession>
<evidence type="ECO:0000256" key="1">
    <source>
        <dbReference type="SAM" id="SignalP"/>
    </source>
</evidence>
<organism evidence="2 3">
    <name type="scientific">Caballeronia novacaledonica</name>
    <dbReference type="NCBI Taxonomy" id="1544861"/>
    <lineage>
        <taxon>Bacteria</taxon>
        <taxon>Pseudomonadati</taxon>
        <taxon>Pseudomonadota</taxon>
        <taxon>Betaproteobacteria</taxon>
        <taxon>Burkholderiales</taxon>
        <taxon>Burkholderiaceae</taxon>
        <taxon>Caballeronia</taxon>
    </lineage>
</organism>
<dbReference type="OrthoDB" id="193535at2"/>
<name>A0A2U3I142_9BURK</name>
<sequence length="171" mass="18226">MIRLTTGPKLGTRLSIGAGLMLAASAWSARAESIDPPDAHASFSAKASGVQIYACEYDANHALGWVYKEPRATLFDDRGAAVIEHSAGPSWEARDGSRIEGRVLAQSPSNTPDSVPQLLLRARSTGAQGTLSPVRYVQRVKTMGGMKPSAPCTAEHESGSSPYLATYVFYQ</sequence>
<protein>
    <recommendedName>
        <fullName evidence="4">DUF3455 domain-containing protein</fullName>
    </recommendedName>
</protein>
<feature type="signal peptide" evidence="1">
    <location>
        <begin position="1"/>
        <end position="31"/>
    </location>
</feature>
<keyword evidence="3" id="KW-1185">Reference proteome</keyword>
<proteinExistence type="predicted"/>
<keyword evidence="1" id="KW-0732">Signal</keyword>
<gene>
    <name evidence="2" type="ORF">NOV72_01083</name>
</gene>
<evidence type="ECO:0000313" key="2">
    <source>
        <dbReference type="EMBL" id="SPB13818.1"/>
    </source>
</evidence>
<dbReference type="PANTHER" id="PTHR35567:SF1">
    <property type="entry name" value="CONSERVED FUNGAL PROTEIN (AFU_ORTHOLOGUE AFUA_1G14230)"/>
    <property type="match status" value="1"/>
</dbReference>
<dbReference type="Pfam" id="PF11937">
    <property type="entry name" value="DUF3455"/>
    <property type="match status" value="1"/>
</dbReference>
<evidence type="ECO:0008006" key="4">
    <source>
        <dbReference type="Google" id="ProtNLM"/>
    </source>
</evidence>
<dbReference type="EMBL" id="OGTP01000002">
    <property type="protein sequence ID" value="SPB13818.1"/>
    <property type="molecule type" value="Genomic_DNA"/>
</dbReference>
<dbReference type="AlphaFoldDB" id="A0A2U3I142"/>
<dbReference type="InterPro" id="IPR021851">
    <property type="entry name" value="DUF3455"/>
</dbReference>
<feature type="chain" id="PRO_5015434263" description="DUF3455 domain-containing protein" evidence="1">
    <location>
        <begin position="32"/>
        <end position="171"/>
    </location>
</feature>
<evidence type="ECO:0000313" key="3">
    <source>
        <dbReference type="Proteomes" id="UP000238169"/>
    </source>
</evidence>
<reference evidence="3" key="1">
    <citation type="submission" date="2018-01" db="EMBL/GenBank/DDBJ databases">
        <authorList>
            <person name="Peeters C."/>
        </authorList>
    </citation>
    <scope>NUCLEOTIDE SEQUENCE [LARGE SCALE GENOMIC DNA]</scope>
</reference>